<gene>
    <name evidence="2" type="ORF">RV15_GL002598</name>
</gene>
<dbReference type="Proteomes" id="UP000183039">
    <property type="component" value="Unassembled WGS sequence"/>
</dbReference>
<name>A0AA91G6M8_9ENTE</name>
<proteinExistence type="predicted"/>
<keyword evidence="1" id="KW-1133">Transmembrane helix</keyword>
<keyword evidence="1" id="KW-0472">Membrane</keyword>
<protein>
    <submittedName>
        <fullName evidence="2">Uncharacterized protein</fullName>
    </submittedName>
</protein>
<evidence type="ECO:0000256" key="1">
    <source>
        <dbReference type="SAM" id="Phobius"/>
    </source>
</evidence>
<comment type="caution">
    <text evidence="2">The sequence shown here is derived from an EMBL/GenBank/DDBJ whole genome shotgun (WGS) entry which is preliminary data.</text>
</comment>
<accession>A0AA91G6M8</accession>
<evidence type="ECO:0000313" key="3">
    <source>
        <dbReference type="Proteomes" id="UP000183039"/>
    </source>
</evidence>
<sequence length="196" mass="22551">MGYSQAVRQQVLILSCVGSNPATPVSLLENIKIVIWRYSQVVRQRSAKPSSPVQIRLPPCKFYFMPAWRNWQTRWTQNPVISRSCRFDPGRRYMPSTNVYLALVFFLSKVAFGRVTTFGINVFNVKLSLKTFNIFLLIGLLADLLYQNFEIKLLRRWLLSYFKKEGEIMSTTTIVFICAAVAILGGVTVNKKRTKK</sequence>
<reference evidence="2 3" key="1">
    <citation type="submission" date="2014-12" db="EMBL/GenBank/DDBJ databases">
        <title>Draft genome sequences of 29 type strains of Enterococci.</title>
        <authorList>
            <person name="Zhong Z."/>
            <person name="Sun Z."/>
            <person name="Liu W."/>
            <person name="Zhang W."/>
            <person name="Zhang H."/>
        </authorList>
    </citation>
    <scope>NUCLEOTIDE SEQUENCE [LARGE SCALE GENOMIC DNA]</scope>
    <source>
        <strain evidence="2 3">DSM 22801</strain>
    </source>
</reference>
<feature type="transmembrane region" description="Helical" evidence="1">
    <location>
        <begin position="169"/>
        <end position="189"/>
    </location>
</feature>
<feature type="transmembrane region" description="Helical" evidence="1">
    <location>
        <begin position="99"/>
        <end position="120"/>
    </location>
</feature>
<evidence type="ECO:0000313" key="2">
    <source>
        <dbReference type="EMBL" id="OJG85358.1"/>
    </source>
</evidence>
<keyword evidence="1" id="KW-0812">Transmembrane</keyword>
<organism evidence="2 3">
    <name type="scientific">Enterococcus silesiacus</name>
    <dbReference type="NCBI Taxonomy" id="332949"/>
    <lineage>
        <taxon>Bacteria</taxon>
        <taxon>Bacillati</taxon>
        <taxon>Bacillota</taxon>
        <taxon>Bacilli</taxon>
        <taxon>Lactobacillales</taxon>
        <taxon>Enterococcaceae</taxon>
        <taxon>Enterococcus</taxon>
    </lineage>
</organism>
<dbReference type="EMBL" id="JXLC01000038">
    <property type="protein sequence ID" value="OJG85358.1"/>
    <property type="molecule type" value="Genomic_DNA"/>
</dbReference>
<dbReference type="AlphaFoldDB" id="A0AA91G6M8"/>